<feature type="non-terminal residue" evidence="1">
    <location>
        <position position="1"/>
    </location>
</feature>
<protein>
    <submittedName>
        <fullName evidence="1">Uncharacterized protein</fullName>
    </submittedName>
</protein>
<accession>L7JSI8</accession>
<name>L7JSI8_TRAHO</name>
<dbReference type="InParanoid" id="L7JSI8"/>
<organism evidence="1 2">
    <name type="scientific">Trachipleistophora hominis</name>
    <name type="common">Microsporidian parasite</name>
    <dbReference type="NCBI Taxonomy" id="72359"/>
    <lineage>
        <taxon>Eukaryota</taxon>
        <taxon>Fungi</taxon>
        <taxon>Fungi incertae sedis</taxon>
        <taxon>Microsporidia</taxon>
        <taxon>Pleistophoridae</taxon>
        <taxon>Trachipleistophora</taxon>
    </lineage>
</organism>
<sequence length="36" mass="4429">VLNLEYKPFKEVEGKNRESRHCRRSLRLYNIRLSSH</sequence>
<dbReference type="Proteomes" id="UP000011185">
    <property type="component" value="Unassembled WGS sequence"/>
</dbReference>
<reference evidence="1 2" key="1">
    <citation type="journal article" date="2012" name="PLoS Pathog.">
        <title>The genome of the obligate intracellular parasite Trachipleistophora hominis: new insights into microsporidian genome dynamics and reductive evolution.</title>
        <authorList>
            <person name="Heinz E."/>
            <person name="Williams T.A."/>
            <person name="Nakjang S."/>
            <person name="Noel C.J."/>
            <person name="Swan D.C."/>
            <person name="Goldberg A.V."/>
            <person name="Harris S.R."/>
            <person name="Weinmaier T."/>
            <person name="Markert S."/>
            <person name="Becher D."/>
            <person name="Bernhardt J."/>
            <person name="Dagan T."/>
            <person name="Hacker C."/>
            <person name="Lucocq J.M."/>
            <person name="Schweder T."/>
            <person name="Rattei T."/>
            <person name="Hall N."/>
            <person name="Hirt R.P."/>
            <person name="Embley T.M."/>
        </authorList>
    </citation>
    <scope>NUCLEOTIDE SEQUENCE [LARGE SCALE GENOMIC DNA]</scope>
</reference>
<keyword evidence="2" id="KW-1185">Reference proteome</keyword>
<proteinExistence type="predicted"/>
<evidence type="ECO:0000313" key="2">
    <source>
        <dbReference type="Proteomes" id="UP000011185"/>
    </source>
</evidence>
<dbReference type="VEuPathDB" id="MicrosporidiaDB:THOM_2692"/>
<evidence type="ECO:0000313" key="1">
    <source>
        <dbReference type="EMBL" id="ELQ74394.1"/>
    </source>
</evidence>
<dbReference type="EMBL" id="JH994043">
    <property type="protein sequence ID" value="ELQ74394.1"/>
    <property type="molecule type" value="Genomic_DNA"/>
</dbReference>
<dbReference type="HOGENOM" id="CLU_3362244_0_0_1"/>
<dbReference type="AlphaFoldDB" id="L7JSI8"/>
<gene>
    <name evidence="1" type="ORF">THOM_2692</name>
</gene>